<proteinExistence type="predicted"/>
<dbReference type="AlphaFoldDB" id="A0A6J4DY36"/>
<protein>
    <submittedName>
        <fullName evidence="1">Uncharacterized protein</fullName>
    </submittedName>
</protein>
<dbReference type="KEGG" id="ptw:TUM18999_01600"/>
<name>A0A6J4DY36_9PSED</name>
<evidence type="ECO:0000313" key="1">
    <source>
        <dbReference type="EMBL" id="BCG21969.1"/>
    </source>
</evidence>
<gene>
    <name evidence="1" type="ORF">TUM18999_01600</name>
</gene>
<dbReference type="RefSeq" id="WP_173180387.1">
    <property type="nucleotide sequence ID" value="NZ_AP023189.1"/>
</dbReference>
<evidence type="ECO:0000313" key="2">
    <source>
        <dbReference type="Proteomes" id="UP000509383"/>
    </source>
</evidence>
<organism evidence="1 2">
    <name type="scientific">Pseudomonas tohonis</name>
    <dbReference type="NCBI Taxonomy" id="2725477"/>
    <lineage>
        <taxon>Bacteria</taxon>
        <taxon>Pseudomonadati</taxon>
        <taxon>Pseudomonadota</taxon>
        <taxon>Gammaproteobacteria</taxon>
        <taxon>Pseudomonadales</taxon>
        <taxon>Pseudomonadaceae</taxon>
        <taxon>Pseudomonas</taxon>
    </lineage>
</organism>
<reference evidence="1 2" key="1">
    <citation type="submission" date="2020-05" db="EMBL/GenBank/DDBJ databases">
        <title>Characterization of novel class B3 metallo-beta-lactamase from novel Pseudomonas species.</title>
        <authorList>
            <person name="Yamada K."/>
            <person name="Aoki K."/>
            <person name="Ishii Y."/>
        </authorList>
    </citation>
    <scope>NUCLEOTIDE SEQUENCE [LARGE SCALE GENOMIC DNA]</scope>
    <source>
        <strain evidence="1 2">TUM18999</strain>
    </source>
</reference>
<accession>A0A6J4DY36</accession>
<dbReference type="Proteomes" id="UP000509383">
    <property type="component" value="Chromosome"/>
</dbReference>
<sequence length="80" mass="8905">MESVLFYRGLAYVSFDSQSSPSAVELTEVSIFQAGHLYEIHCKGQLPSKRVIITPLRNPTLHGQVVEQLSGVTRFVMRPG</sequence>
<dbReference type="EMBL" id="AP023189">
    <property type="protein sequence ID" value="BCG21969.1"/>
    <property type="molecule type" value="Genomic_DNA"/>
</dbReference>